<organism evidence="11 12">
    <name type="scientific">Amblyomma americanum</name>
    <name type="common">Lone star tick</name>
    <dbReference type="NCBI Taxonomy" id="6943"/>
    <lineage>
        <taxon>Eukaryota</taxon>
        <taxon>Metazoa</taxon>
        <taxon>Ecdysozoa</taxon>
        <taxon>Arthropoda</taxon>
        <taxon>Chelicerata</taxon>
        <taxon>Arachnida</taxon>
        <taxon>Acari</taxon>
        <taxon>Parasitiformes</taxon>
        <taxon>Ixodida</taxon>
        <taxon>Ixodoidea</taxon>
        <taxon>Ixodidae</taxon>
        <taxon>Amblyomminae</taxon>
        <taxon>Amblyomma</taxon>
    </lineage>
</organism>
<keyword evidence="4 9" id="KW-0812">Transmembrane</keyword>
<protein>
    <recommendedName>
        <fullName evidence="10">Ionotropic glutamate receptor C-terminal domain-containing protein</fullName>
    </recommendedName>
</protein>
<feature type="transmembrane region" description="Helical" evidence="9">
    <location>
        <begin position="59"/>
        <end position="76"/>
    </location>
</feature>
<comment type="caution">
    <text evidence="11">The sequence shown here is derived from an EMBL/GenBank/DDBJ whole genome shotgun (WGS) entry which is preliminary data.</text>
</comment>
<dbReference type="PANTHER" id="PTHR42643">
    <property type="entry name" value="IONOTROPIC RECEPTOR 20A-RELATED"/>
    <property type="match status" value="1"/>
</dbReference>
<dbReference type="Proteomes" id="UP001321473">
    <property type="component" value="Unassembled WGS sequence"/>
</dbReference>
<dbReference type="Gene3D" id="1.10.287.70">
    <property type="match status" value="1"/>
</dbReference>
<proteinExistence type="inferred from homology"/>
<evidence type="ECO:0000256" key="2">
    <source>
        <dbReference type="ARBA" id="ARBA00008685"/>
    </source>
</evidence>
<keyword evidence="5 9" id="KW-1133">Transmembrane helix</keyword>
<dbReference type="EMBL" id="JARKHS020007283">
    <property type="protein sequence ID" value="KAK8781822.1"/>
    <property type="molecule type" value="Genomic_DNA"/>
</dbReference>
<reference evidence="11 12" key="1">
    <citation type="journal article" date="2023" name="Arcadia Sci">
        <title>De novo assembly of a long-read Amblyomma americanum tick genome.</title>
        <authorList>
            <person name="Chou S."/>
            <person name="Poskanzer K.E."/>
            <person name="Rollins M."/>
            <person name="Thuy-Boun P.S."/>
        </authorList>
    </citation>
    <scope>NUCLEOTIDE SEQUENCE [LARGE SCALE GENOMIC DNA]</scope>
    <source>
        <strain evidence="11">F_SG_1</strain>
        <tissue evidence="11">Salivary glands</tissue>
    </source>
</reference>
<accession>A0AAQ4F514</accession>
<evidence type="ECO:0000256" key="8">
    <source>
        <dbReference type="ARBA" id="ARBA00023180"/>
    </source>
</evidence>
<dbReference type="GO" id="GO:0050906">
    <property type="term" value="P:detection of stimulus involved in sensory perception"/>
    <property type="evidence" value="ECO:0007669"/>
    <property type="project" value="UniProtKB-ARBA"/>
</dbReference>
<evidence type="ECO:0000256" key="6">
    <source>
        <dbReference type="ARBA" id="ARBA00023136"/>
    </source>
</evidence>
<dbReference type="GO" id="GO:0015276">
    <property type="term" value="F:ligand-gated monoatomic ion channel activity"/>
    <property type="evidence" value="ECO:0007669"/>
    <property type="project" value="InterPro"/>
</dbReference>
<evidence type="ECO:0000256" key="7">
    <source>
        <dbReference type="ARBA" id="ARBA00023170"/>
    </source>
</evidence>
<dbReference type="GO" id="GO:0005886">
    <property type="term" value="C:plasma membrane"/>
    <property type="evidence" value="ECO:0007669"/>
    <property type="project" value="UniProtKB-SubCell"/>
</dbReference>
<evidence type="ECO:0000256" key="1">
    <source>
        <dbReference type="ARBA" id="ARBA00004651"/>
    </source>
</evidence>
<feature type="transmembrane region" description="Helical" evidence="9">
    <location>
        <begin position="111"/>
        <end position="132"/>
    </location>
</feature>
<keyword evidence="7" id="KW-0675">Receptor</keyword>
<keyword evidence="12" id="KW-1185">Reference proteome</keyword>
<evidence type="ECO:0000256" key="3">
    <source>
        <dbReference type="ARBA" id="ARBA00022475"/>
    </source>
</evidence>
<evidence type="ECO:0000259" key="10">
    <source>
        <dbReference type="Pfam" id="PF00060"/>
    </source>
</evidence>
<dbReference type="Pfam" id="PF00060">
    <property type="entry name" value="Lig_chan"/>
    <property type="match status" value="1"/>
</dbReference>
<gene>
    <name evidence="11" type="ORF">V5799_016836</name>
</gene>
<evidence type="ECO:0000256" key="9">
    <source>
        <dbReference type="SAM" id="Phobius"/>
    </source>
</evidence>
<keyword evidence="6 9" id="KW-0472">Membrane</keyword>
<sequence>MNESDVSFTLFYPTNSRNEVAEPTSSIWAEDVVILGGFGNDTSESSSIASSLTVFEPDVWIALGVFLLLLTLIKSLAPGSSQKFISRLLENLLTLARCIFLQASACAARGSSGRVVVAFWWLAMLVFANVFTGKMKAGLTVRHRSGHRIDSAAQLASREDVRVFMLRGPAYPLLLAVSVCVHARFISEEFQRVLAYACSGK</sequence>
<dbReference type="PANTHER" id="PTHR42643:SF38">
    <property type="entry name" value="IONOTROPIC RECEPTOR 100A"/>
    <property type="match status" value="1"/>
</dbReference>
<keyword evidence="8" id="KW-0325">Glycoprotein</keyword>
<dbReference type="AlphaFoldDB" id="A0AAQ4F514"/>
<feature type="domain" description="Ionotropic glutamate receptor C-terminal" evidence="10">
    <location>
        <begin position="59"/>
        <end position="158"/>
    </location>
</feature>
<comment type="subcellular location">
    <subcellularLocation>
        <location evidence="1">Cell membrane</location>
        <topology evidence="1">Multi-pass membrane protein</topology>
    </subcellularLocation>
</comment>
<dbReference type="InterPro" id="IPR001320">
    <property type="entry name" value="Iontro_rcpt_C"/>
</dbReference>
<dbReference type="InterPro" id="IPR052192">
    <property type="entry name" value="Insect_Ionotropic_Sensory_Rcpt"/>
</dbReference>
<name>A0AAQ4F514_AMBAM</name>
<evidence type="ECO:0000256" key="5">
    <source>
        <dbReference type="ARBA" id="ARBA00022989"/>
    </source>
</evidence>
<comment type="similarity">
    <text evidence="2">Belongs to the glutamate-gated ion channel (TC 1.A.10.1) family.</text>
</comment>
<evidence type="ECO:0000256" key="4">
    <source>
        <dbReference type="ARBA" id="ARBA00022692"/>
    </source>
</evidence>
<evidence type="ECO:0000313" key="12">
    <source>
        <dbReference type="Proteomes" id="UP001321473"/>
    </source>
</evidence>
<evidence type="ECO:0000313" key="11">
    <source>
        <dbReference type="EMBL" id="KAK8781822.1"/>
    </source>
</evidence>
<keyword evidence="3" id="KW-1003">Cell membrane</keyword>